<dbReference type="Pfam" id="PF08268">
    <property type="entry name" value="FBA_3"/>
    <property type="match status" value="1"/>
</dbReference>
<evidence type="ECO:0000259" key="1">
    <source>
        <dbReference type="Pfam" id="PF08268"/>
    </source>
</evidence>
<proteinExistence type="predicted"/>
<sequence>WEALTVGRDSEWRRINAVPNKYNQIKIKEVLPPARSSRRQVYADGTIYWSNKEYYCDSWGGNTNPDDPDVIVAFDVGSEKYRVIPIPNFILDEPRDESFRLPIDMLVLGGHVALLYRMEPYAIKLWMLDDRADKKLENCRGSISNWSSETITLPFYCDSRVGGFAMAGSTDKILFECRGYQDSGDFVCLFSYDRKKKTCKKIEMDGFSSFTLHSWRSLVTPFAESLFPVQPFSKTKVGDLPFPLPEVM</sequence>
<name>A0AA41W321_PAPNU</name>
<feature type="non-terminal residue" evidence="2">
    <location>
        <position position="1"/>
    </location>
</feature>
<evidence type="ECO:0000313" key="3">
    <source>
        <dbReference type="Proteomes" id="UP001177140"/>
    </source>
</evidence>
<feature type="domain" description="F-box associated beta-propeller type 3" evidence="1">
    <location>
        <begin position="4"/>
        <end position="209"/>
    </location>
</feature>
<evidence type="ECO:0000313" key="2">
    <source>
        <dbReference type="EMBL" id="MCL7052181.1"/>
    </source>
</evidence>
<keyword evidence="3" id="KW-1185">Reference proteome</keyword>
<dbReference type="AlphaFoldDB" id="A0AA41W321"/>
<gene>
    <name evidence="2" type="ORF">MKW94_021533</name>
</gene>
<dbReference type="InterPro" id="IPR013187">
    <property type="entry name" value="F-box-assoc_dom_typ3"/>
</dbReference>
<reference evidence="2" key="1">
    <citation type="submission" date="2022-03" db="EMBL/GenBank/DDBJ databases">
        <title>A functionally conserved STORR gene fusion in Papaver species that diverged 16.8 million years ago.</title>
        <authorList>
            <person name="Catania T."/>
        </authorList>
    </citation>
    <scope>NUCLEOTIDE SEQUENCE</scope>
    <source>
        <strain evidence="2">S-191538</strain>
    </source>
</reference>
<protein>
    <recommendedName>
        <fullName evidence="1">F-box associated beta-propeller type 3 domain-containing protein</fullName>
    </recommendedName>
</protein>
<organism evidence="2 3">
    <name type="scientific">Papaver nudicaule</name>
    <name type="common">Iceland poppy</name>
    <dbReference type="NCBI Taxonomy" id="74823"/>
    <lineage>
        <taxon>Eukaryota</taxon>
        <taxon>Viridiplantae</taxon>
        <taxon>Streptophyta</taxon>
        <taxon>Embryophyta</taxon>
        <taxon>Tracheophyta</taxon>
        <taxon>Spermatophyta</taxon>
        <taxon>Magnoliopsida</taxon>
        <taxon>Ranunculales</taxon>
        <taxon>Papaveraceae</taxon>
        <taxon>Papaveroideae</taxon>
        <taxon>Papaver</taxon>
    </lineage>
</organism>
<dbReference type="Proteomes" id="UP001177140">
    <property type="component" value="Unassembled WGS sequence"/>
</dbReference>
<comment type="caution">
    <text evidence="2">The sequence shown here is derived from an EMBL/GenBank/DDBJ whole genome shotgun (WGS) entry which is preliminary data.</text>
</comment>
<dbReference type="EMBL" id="JAJJMA010346968">
    <property type="protein sequence ID" value="MCL7052181.1"/>
    <property type="molecule type" value="Genomic_DNA"/>
</dbReference>
<accession>A0AA41W321</accession>